<keyword evidence="6 15" id="KW-0863">Zinc-finger</keyword>
<keyword evidence="4 15" id="KW-0479">Metal-binding</keyword>
<evidence type="ECO:0000313" key="19">
    <source>
        <dbReference type="Proteomes" id="UP000184268"/>
    </source>
</evidence>
<evidence type="ECO:0000256" key="4">
    <source>
        <dbReference type="ARBA" id="ARBA00022723"/>
    </source>
</evidence>
<dbReference type="Gene3D" id="1.10.8.50">
    <property type="match status" value="1"/>
</dbReference>
<keyword evidence="7 15" id="KW-0378">Hydrolase</keyword>
<dbReference type="Gene3D" id="3.20.190.10">
    <property type="entry name" value="MutM-like, N-terminal"/>
    <property type="match status" value="1"/>
</dbReference>
<dbReference type="PROSITE" id="PS51068">
    <property type="entry name" value="FPG_CAT"/>
    <property type="match status" value="1"/>
</dbReference>
<dbReference type="InterPro" id="IPR012319">
    <property type="entry name" value="FPG_cat"/>
</dbReference>
<dbReference type="GO" id="GO:0006284">
    <property type="term" value="P:base-excision repair"/>
    <property type="evidence" value="ECO:0007669"/>
    <property type="project" value="InterPro"/>
</dbReference>
<organism evidence="18 19">
    <name type="scientific">Ferrimonas marina</name>
    <dbReference type="NCBI Taxonomy" id="299255"/>
    <lineage>
        <taxon>Bacteria</taxon>
        <taxon>Pseudomonadati</taxon>
        <taxon>Pseudomonadota</taxon>
        <taxon>Gammaproteobacteria</taxon>
        <taxon>Alteromonadales</taxon>
        <taxon>Ferrimonadaceae</taxon>
        <taxon>Ferrimonas</taxon>
    </lineage>
</organism>
<dbReference type="OrthoDB" id="9800855at2"/>
<evidence type="ECO:0000256" key="2">
    <source>
        <dbReference type="ARBA" id="ARBA00009409"/>
    </source>
</evidence>
<dbReference type="CDD" id="cd08966">
    <property type="entry name" value="EcFpg-like_N"/>
    <property type="match status" value="1"/>
</dbReference>
<dbReference type="GO" id="GO:0140078">
    <property type="term" value="F:class I DNA-(apurinic or apyrimidinic site) endonuclease activity"/>
    <property type="evidence" value="ECO:0007669"/>
    <property type="project" value="UniProtKB-EC"/>
</dbReference>
<evidence type="ECO:0000256" key="9">
    <source>
        <dbReference type="ARBA" id="ARBA00023125"/>
    </source>
</evidence>
<dbReference type="SUPFAM" id="SSF81624">
    <property type="entry name" value="N-terminal domain of MutM-like DNA repair proteins"/>
    <property type="match status" value="1"/>
</dbReference>
<dbReference type="FunFam" id="3.20.190.10:FF:000001">
    <property type="entry name" value="Formamidopyrimidine-DNA glycosylase"/>
    <property type="match status" value="1"/>
</dbReference>
<sequence>MPELPEVEVTRQGIQPHLQGQTVREVIVRNPRLRWPVDPQIQQLAGQKIRSVQRRAKYLLLETEAGVLILHLGMSGSLRVLSPAPEPGKHDHLDLVLSNDAVLRLNDPRRFGAAIWWQLPLEAQPLLQHLGPEPLTLAFNTEHLAKALRGKTSAIKTALMDNKVVVGVGNIYANEALFAAGIHPKRAAGNISAARLEKLVEEVKRVLAEAIRQGGTTLKDFTQADGKPGYFVQRLNVYGRGGQACVQCGAELKEIKLGQRATVYCGHCQT</sequence>
<dbReference type="InterPro" id="IPR035937">
    <property type="entry name" value="FPG_N"/>
</dbReference>
<feature type="binding site" evidence="15">
    <location>
        <position position="109"/>
    </location>
    <ligand>
        <name>DNA</name>
        <dbReference type="ChEBI" id="CHEBI:16991"/>
    </ligand>
</feature>
<comment type="similarity">
    <text evidence="2 15">Belongs to the FPG family.</text>
</comment>
<keyword evidence="9 15" id="KW-0238">DNA-binding</keyword>
<evidence type="ECO:0000256" key="5">
    <source>
        <dbReference type="ARBA" id="ARBA00022763"/>
    </source>
</evidence>
<dbReference type="InterPro" id="IPR000214">
    <property type="entry name" value="Znf_DNA_glyclase/AP_lyase"/>
</dbReference>
<keyword evidence="5 15" id="KW-0227">DNA damage</keyword>
<feature type="binding site" evidence="15">
    <location>
        <position position="151"/>
    </location>
    <ligand>
        <name>DNA</name>
        <dbReference type="ChEBI" id="CHEBI:16991"/>
    </ligand>
</feature>
<comment type="function">
    <text evidence="15">Involved in base excision repair of DNA damaged by oxidation or by mutagenic agents. Acts as DNA glycosylase that recognizes and removes damaged bases. Has a preference for oxidized purines, such as 7,8-dihydro-8-oxoguanine (8-oxoG). Has AP (apurinic/apyrimidinic) lyase activity and introduces nicks in the DNA strand. Cleaves the DNA backbone by beta-delta elimination to generate a single-strand break at the site of the removed base with both 3'- and 5'-phosphates.</text>
</comment>
<evidence type="ECO:0000256" key="7">
    <source>
        <dbReference type="ARBA" id="ARBA00022801"/>
    </source>
</evidence>
<feature type="active site" description="Proton donor; for beta-elimination activity" evidence="15">
    <location>
        <position position="57"/>
    </location>
</feature>
<evidence type="ECO:0000256" key="14">
    <source>
        <dbReference type="ARBA" id="ARBA00044632"/>
    </source>
</evidence>
<dbReference type="NCBIfam" id="NF002211">
    <property type="entry name" value="PRK01103.1"/>
    <property type="match status" value="1"/>
</dbReference>
<evidence type="ECO:0000256" key="10">
    <source>
        <dbReference type="ARBA" id="ARBA00023204"/>
    </source>
</evidence>
<keyword evidence="10 15" id="KW-0234">DNA repair</keyword>
<evidence type="ECO:0000313" key="18">
    <source>
        <dbReference type="EMBL" id="SHI20990.1"/>
    </source>
</evidence>
<name>A0A1M5Z9U7_9GAMM</name>
<dbReference type="PANTHER" id="PTHR22993">
    <property type="entry name" value="FORMAMIDOPYRIMIDINE-DNA GLYCOSYLASE"/>
    <property type="match status" value="1"/>
</dbReference>
<dbReference type="RefSeq" id="WP_067661442.1">
    <property type="nucleotide sequence ID" value="NZ_FQXG01000010.1"/>
</dbReference>
<evidence type="ECO:0000259" key="16">
    <source>
        <dbReference type="PROSITE" id="PS51066"/>
    </source>
</evidence>
<dbReference type="GO" id="GO:0003684">
    <property type="term" value="F:damaged DNA binding"/>
    <property type="evidence" value="ECO:0007669"/>
    <property type="project" value="InterPro"/>
</dbReference>
<proteinExistence type="inferred from homology"/>
<evidence type="ECO:0000256" key="6">
    <source>
        <dbReference type="ARBA" id="ARBA00022771"/>
    </source>
</evidence>
<dbReference type="NCBIfam" id="TIGR00577">
    <property type="entry name" value="fpg"/>
    <property type="match status" value="1"/>
</dbReference>
<keyword evidence="8 15" id="KW-0862">Zinc</keyword>
<dbReference type="PANTHER" id="PTHR22993:SF9">
    <property type="entry name" value="FORMAMIDOPYRIMIDINE-DNA GLYCOSYLASE"/>
    <property type="match status" value="1"/>
</dbReference>
<dbReference type="InterPro" id="IPR010979">
    <property type="entry name" value="Ribosomal_uS13-like_H2TH"/>
</dbReference>
<comment type="catalytic activity">
    <reaction evidence="14 15">
        <text>2'-deoxyribonucleotide-(2'-deoxyribose 5'-phosphate)-2'-deoxyribonucleotide-DNA = a 3'-end 2'-deoxyribonucleotide-(2,3-dehydro-2,3-deoxyribose 5'-phosphate)-DNA + a 5'-end 5'-phospho-2'-deoxyribonucleoside-DNA + H(+)</text>
        <dbReference type="Rhea" id="RHEA:66592"/>
        <dbReference type="Rhea" id="RHEA-COMP:13180"/>
        <dbReference type="Rhea" id="RHEA-COMP:16897"/>
        <dbReference type="Rhea" id="RHEA-COMP:17067"/>
        <dbReference type="ChEBI" id="CHEBI:15378"/>
        <dbReference type="ChEBI" id="CHEBI:136412"/>
        <dbReference type="ChEBI" id="CHEBI:157695"/>
        <dbReference type="ChEBI" id="CHEBI:167181"/>
        <dbReference type="EC" id="4.2.99.18"/>
    </reaction>
</comment>
<evidence type="ECO:0000259" key="17">
    <source>
        <dbReference type="PROSITE" id="PS51068"/>
    </source>
</evidence>
<dbReference type="EMBL" id="FQXG01000010">
    <property type="protein sequence ID" value="SHI20990.1"/>
    <property type="molecule type" value="Genomic_DNA"/>
</dbReference>
<evidence type="ECO:0000256" key="13">
    <source>
        <dbReference type="ARBA" id="ARBA00023295"/>
    </source>
</evidence>
<dbReference type="PROSITE" id="PS51066">
    <property type="entry name" value="ZF_FPG_2"/>
    <property type="match status" value="1"/>
</dbReference>
<protein>
    <recommendedName>
        <fullName evidence="15">Formamidopyrimidine-DNA glycosylase</fullName>
        <shortName evidence="15">Fapy-DNA glycosylase</shortName>
        <ecNumber evidence="15">3.2.2.23</ecNumber>
    </recommendedName>
    <alternativeName>
        <fullName evidence="15">DNA-(apurinic or apyrimidinic site) lyase MutM</fullName>
        <shortName evidence="15">AP lyase MutM</shortName>
        <ecNumber evidence="15">4.2.99.18</ecNumber>
    </alternativeName>
</protein>
<dbReference type="SMART" id="SM01232">
    <property type="entry name" value="H2TH"/>
    <property type="match status" value="1"/>
</dbReference>
<evidence type="ECO:0000256" key="15">
    <source>
        <dbReference type="HAMAP-Rule" id="MF_00103"/>
    </source>
</evidence>
<dbReference type="EC" id="3.2.2.23" evidence="15"/>
<evidence type="ECO:0000256" key="1">
    <source>
        <dbReference type="ARBA" id="ARBA00001668"/>
    </source>
</evidence>
<comment type="subunit">
    <text evidence="3 15">Monomer.</text>
</comment>
<evidence type="ECO:0000256" key="8">
    <source>
        <dbReference type="ARBA" id="ARBA00022833"/>
    </source>
</evidence>
<reference evidence="18 19" key="1">
    <citation type="submission" date="2016-11" db="EMBL/GenBank/DDBJ databases">
        <authorList>
            <person name="Jaros S."/>
            <person name="Januszkiewicz K."/>
            <person name="Wedrychowicz H."/>
        </authorList>
    </citation>
    <scope>NUCLEOTIDE SEQUENCE [LARGE SCALE GENOMIC DNA]</scope>
    <source>
        <strain evidence="18 19">DSM 16917</strain>
    </source>
</reference>
<keyword evidence="19" id="KW-1185">Reference proteome</keyword>
<evidence type="ECO:0000256" key="11">
    <source>
        <dbReference type="ARBA" id="ARBA00023239"/>
    </source>
</evidence>
<feature type="domain" description="Formamidopyrimidine-DNA glycosylase catalytic" evidence="17">
    <location>
        <begin position="2"/>
        <end position="112"/>
    </location>
</feature>
<evidence type="ECO:0000256" key="3">
    <source>
        <dbReference type="ARBA" id="ARBA00011245"/>
    </source>
</evidence>
<dbReference type="InterPro" id="IPR010663">
    <property type="entry name" value="Znf_FPG/IleRS"/>
</dbReference>
<dbReference type="InterPro" id="IPR020629">
    <property type="entry name" value="FPG_Glyclase"/>
</dbReference>
<dbReference type="HAMAP" id="MF_00103">
    <property type="entry name" value="Fapy_DNA_glycosyl"/>
    <property type="match status" value="1"/>
</dbReference>
<comment type="cofactor">
    <cofactor evidence="15">
        <name>Zn(2+)</name>
        <dbReference type="ChEBI" id="CHEBI:29105"/>
    </cofactor>
    <text evidence="15">Binds 1 zinc ion per subunit.</text>
</comment>
<dbReference type="FunFam" id="1.10.8.50:FF:000003">
    <property type="entry name" value="Formamidopyrimidine-DNA glycosylase"/>
    <property type="match status" value="1"/>
</dbReference>
<dbReference type="GO" id="GO:0008270">
    <property type="term" value="F:zinc ion binding"/>
    <property type="evidence" value="ECO:0007669"/>
    <property type="project" value="UniProtKB-UniRule"/>
</dbReference>
<dbReference type="SUPFAM" id="SSF57716">
    <property type="entry name" value="Glucocorticoid receptor-like (DNA-binding domain)"/>
    <property type="match status" value="1"/>
</dbReference>
<evidence type="ECO:0000256" key="12">
    <source>
        <dbReference type="ARBA" id="ARBA00023268"/>
    </source>
</evidence>
<keyword evidence="13 15" id="KW-0326">Glycosidase</keyword>
<feature type="active site" description="Proton donor; for delta-elimination activity" evidence="15">
    <location>
        <position position="260"/>
    </location>
</feature>
<dbReference type="Pfam" id="PF06831">
    <property type="entry name" value="H2TH"/>
    <property type="match status" value="1"/>
</dbReference>
<feature type="binding site" evidence="15">
    <location>
        <position position="90"/>
    </location>
    <ligand>
        <name>DNA</name>
        <dbReference type="ChEBI" id="CHEBI:16991"/>
    </ligand>
</feature>
<dbReference type="AlphaFoldDB" id="A0A1M5Z9U7"/>
<dbReference type="Pfam" id="PF01149">
    <property type="entry name" value="Fapy_DNA_glyco"/>
    <property type="match status" value="1"/>
</dbReference>
<gene>
    <name evidence="15" type="primary">mutM</name>
    <name evidence="15" type="synonym">fpg</name>
    <name evidence="18" type="ORF">SAMN02745129_0065</name>
</gene>
<comment type="catalytic activity">
    <reaction evidence="1 15">
        <text>Hydrolysis of DNA containing ring-opened 7-methylguanine residues, releasing 2,6-diamino-4-hydroxy-5-(N-methyl)formamidopyrimidine.</text>
        <dbReference type="EC" id="3.2.2.23"/>
    </reaction>
</comment>
<dbReference type="InterPro" id="IPR015886">
    <property type="entry name" value="H2TH_FPG"/>
</dbReference>
<accession>A0A1M5Z9U7</accession>
<feature type="active site" description="Schiff-base intermediate with DNA" evidence="15">
    <location>
        <position position="2"/>
    </location>
</feature>
<dbReference type="STRING" id="299255.SAMN02745129_0065"/>
<dbReference type="Proteomes" id="UP000184268">
    <property type="component" value="Unassembled WGS sequence"/>
</dbReference>
<feature type="domain" description="FPG-type" evidence="16">
    <location>
        <begin position="236"/>
        <end position="270"/>
    </location>
</feature>
<dbReference type="SMART" id="SM00898">
    <property type="entry name" value="Fapy_DNA_glyco"/>
    <property type="match status" value="1"/>
</dbReference>
<dbReference type="Pfam" id="PF06827">
    <property type="entry name" value="zf-FPG_IleRS"/>
    <property type="match status" value="1"/>
</dbReference>
<keyword evidence="11 15" id="KW-0456">Lyase</keyword>
<dbReference type="SUPFAM" id="SSF46946">
    <property type="entry name" value="S13-like H2TH domain"/>
    <property type="match status" value="1"/>
</dbReference>
<feature type="active site" description="Proton donor" evidence="15">
    <location>
        <position position="3"/>
    </location>
</feature>
<keyword evidence="12 15" id="KW-0511">Multifunctional enzyme</keyword>
<dbReference type="InterPro" id="IPR015887">
    <property type="entry name" value="DNA_glyclase_Znf_dom_DNA_BS"/>
</dbReference>
<dbReference type="GO" id="GO:0034039">
    <property type="term" value="F:8-oxo-7,8-dihydroguanine DNA N-glycosylase activity"/>
    <property type="evidence" value="ECO:0007669"/>
    <property type="project" value="TreeGrafter"/>
</dbReference>
<dbReference type="EC" id="4.2.99.18" evidence="15"/>
<dbReference type="PROSITE" id="PS01242">
    <property type="entry name" value="ZF_FPG_1"/>
    <property type="match status" value="1"/>
</dbReference>